<feature type="region of interest" description="Disordered" evidence="1">
    <location>
        <begin position="17"/>
        <end position="39"/>
    </location>
</feature>
<evidence type="ECO:0000256" key="1">
    <source>
        <dbReference type="SAM" id="MobiDB-lite"/>
    </source>
</evidence>
<name>G7Q746_9BACT</name>
<accession>G7Q746</accession>
<sequence>MQVNALASLQNTLSDVRSKISSRRQERQATPGDQAVSLNLSGRFGPAGDQADISFEEASSLVHDVRQASQASDSFRNVHSLDLERVLRLIG</sequence>
<evidence type="ECO:0000313" key="2">
    <source>
        <dbReference type="EMBL" id="EHJ49003.1"/>
    </source>
</evidence>
<keyword evidence="3" id="KW-1185">Reference proteome</keyword>
<dbReference type="EMBL" id="CM001368">
    <property type="protein sequence ID" value="EHJ49003.1"/>
    <property type="molecule type" value="Genomic_DNA"/>
</dbReference>
<dbReference type="AlphaFoldDB" id="G7Q746"/>
<protein>
    <submittedName>
        <fullName evidence="2">Uncharacterized protein</fullName>
    </submittedName>
</protein>
<proteinExistence type="predicted"/>
<reference evidence="3" key="1">
    <citation type="journal article" date="2015" name="Genome Announc.">
        <title>High-Quality Draft Genome Sequence of Desulfovibrio carbinoliphilus FW-101-2B, an Organic Acid-Oxidizing Sulfate-Reducing Bacterium Isolated from Uranium(VI)-Contaminated Groundwater.</title>
        <authorList>
            <person name="Ramsay B.D."/>
            <person name="Hwang C."/>
            <person name="Woo H.L."/>
            <person name="Carroll S.L."/>
            <person name="Lucas S."/>
            <person name="Han J."/>
            <person name="Lapidus A.L."/>
            <person name="Cheng J.F."/>
            <person name="Goodwin L.A."/>
            <person name="Pitluck S."/>
            <person name="Peters L."/>
            <person name="Chertkov O."/>
            <person name="Held B."/>
            <person name="Detter J.C."/>
            <person name="Han C.S."/>
            <person name="Tapia R."/>
            <person name="Land M.L."/>
            <person name="Hauser L.J."/>
            <person name="Kyrpides N.C."/>
            <person name="Ivanova N.N."/>
            <person name="Mikhailova N."/>
            <person name="Pagani I."/>
            <person name="Woyke T."/>
            <person name="Arkin A.P."/>
            <person name="Dehal P."/>
            <person name="Chivian D."/>
            <person name="Criddle C.S."/>
            <person name="Wu W."/>
            <person name="Chakraborty R."/>
            <person name="Hazen T.C."/>
            <person name="Fields M.W."/>
        </authorList>
    </citation>
    <scope>NUCLEOTIDE SEQUENCE [LARGE SCALE GENOMIC DNA]</scope>
    <source>
        <strain evidence="3">FW-101-2B</strain>
    </source>
</reference>
<dbReference type="Proteomes" id="UP000004662">
    <property type="component" value="Chromosome"/>
</dbReference>
<dbReference type="RefSeq" id="WP_009182355.1">
    <property type="nucleotide sequence ID" value="NZ_CM001368.1"/>
</dbReference>
<dbReference type="HOGENOM" id="CLU_2422181_0_0_7"/>
<dbReference type="OrthoDB" id="9940139at2"/>
<evidence type="ECO:0000313" key="3">
    <source>
        <dbReference type="Proteomes" id="UP000004662"/>
    </source>
</evidence>
<gene>
    <name evidence="2" type="ORF">DFW101_3003</name>
</gene>
<organism evidence="2 3">
    <name type="scientific">Solidesulfovibrio carbinoliphilus subsp. oakridgensis</name>
    <dbReference type="NCBI Taxonomy" id="694327"/>
    <lineage>
        <taxon>Bacteria</taxon>
        <taxon>Pseudomonadati</taxon>
        <taxon>Thermodesulfobacteriota</taxon>
        <taxon>Desulfovibrionia</taxon>
        <taxon>Desulfovibrionales</taxon>
        <taxon>Desulfovibrionaceae</taxon>
        <taxon>Solidesulfovibrio</taxon>
    </lineage>
</organism>